<dbReference type="GeneID" id="19015442"/>
<feature type="region of interest" description="Disordered" evidence="1">
    <location>
        <begin position="149"/>
        <end position="233"/>
    </location>
</feature>
<name>K8F612_9CHLO</name>
<evidence type="ECO:0000313" key="3">
    <source>
        <dbReference type="Proteomes" id="UP000198341"/>
    </source>
</evidence>
<accession>K8F612</accession>
<evidence type="ECO:0000313" key="2">
    <source>
        <dbReference type="EMBL" id="CCO16983.1"/>
    </source>
</evidence>
<evidence type="ECO:0008006" key="4">
    <source>
        <dbReference type="Google" id="ProtNLM"/>
    </source>
</evidence>
<feature type="compositionally biased region" description="Low complexity" evidence="1">
    <location>
        <begin position="607"/>
        <end position="623"/>
    </location>
</feature>
<evidence type="ECO:0000256" key="1">
    <source>
        <dbReference type="SAM" id="MobiDB-lite"/>
    </source>
</evidence>
<dbReference type="KEGG" id="bpg:Bathy06g04610"/>
<sequence length="641" mass="72403">MRTMMRRRFVVLARCSKKRSSILLTRRGRNENTITTCNAWNNDDHEFYGTGGADEEENTGSLDEGDTFEGEQYLRASESLREKTIQYEEENGESTHVLPSLLFPVAEPLIPGQRKVLHLYEPRFVSLLNDSVETHGGLLAFVHYSQIPPSRGKSAKTRGRRVLEDENEDDEEEEKVTSSSNSTSIDGAMAGKTEREEDKLNQRPLPNERAEKLEVFGEVSGDSDSDDSDYEEEFERFSEFVRKVNSRYGDEAGFGSADDDEEDEEEDYYYDDDDDDDEEETQAVQLNASCTLGRVIHYEPIKVLSSDDFDDGVSFDIVDERGESSSTFGETYRVLVVGETRMMVEDVNETPAGYVAGTYSLVNSPDSKFAAQPTQDERKEIEQLADDVELLMNYVIEFSDKLLEVSNVTKETLFDDIVRKAENARDYPTEIHRKFAIEEAKMVRWAKAVGKVDSLHESMKWVEEDGVFFDAKIELENVARMKRDQDKAGLSLDDAILSRLRRSAALTMTQNEDEDEDEKKTTATDLKTKSRASTMVRAERLSFAAFQEVPFSSEAENEKLIARRAAAMSTSRGLVDRLRLAKFGLEEQLGGLRAKLALEKSLRAMLDGNTGSSSSGDTTNDTNTKNKEDKDSDENKNNTRD</sequence>
<keyword evidence="3" id="KW-1185">Reference proteome</keyword>
<feature type="compositionally biased region" description="Basic and acidic residues" evidence="1">
    <location>
        <begin position="518"/>
        <end position="527"/>
    </location>
</feature>
<dbReference type="PANTHER" id="PTHR46732">
    <property type="entry name" value="ATP-DEPENDENT PROTEASE LA (LON) DOMAIN PROTEIN"/>
    <property type="match status" value="1"/>
</dbReference>
<gene>
    <name evidence="2" type="ORF">Bathy06g04610</name>
</gene>
<organism evidence="2 3">
    <name type="scientific">Bathycoccus prasinos</name>
    <dbReference type="NCBI Taxonomy" id="41875"/>
    <lineage>
        <taxon>Eukaryota</taxon>
        <taxon>Viridiplantae</taxon>
        <taxon>Chlorophyta</taxon>
        <taxon>Mamiellophyceae</taxon>
        <taxon>Mamiellales</taxon>
        <taxon>Bathycoccaceae</taxon>
        <taxon>Bathycoccus</taxon>
    </lineage>
</organism>
<feature type="compositionally biased region" description="Acidic residues" evidence="1">
    <location>
        <begin position="165"/>
        <end position="174"/>
    </location>
</feature>
<dbReference type="AlphaFoldDB" id="K8F612"/>
<dbReference type="RefSeq" id="XP_007512383.1">
    <property type="nucleotide sequence ID" value="XM_007512321.1"/>
</dbReference>
<protein>
    <recommendedName>
        <fullName evidence="4">Lon N-terminal domain-containing protein</fullName>
    </recommendedName>
</protein>
<feature type="region of interest" description="Disordered" evidence="1">
    <location>
        <begin position="249"/>
        <end position="278"/>
    </location>
</feature>
<dbReference type="PANTHER" id="PTHR46732:SF5">
    <property type="entry name" value="ATP-DEPENDENT PROTEASE LA (LON) DOMAIN PROTEIN"/>
    <property type="match status" value="1"/>
</dbReference>
<feature type="region of interest" description="Disordered" evidence="1">
    <location>
        <begin position="508"/>
        <end position="527"/>
    </location>
</feature>
<proteinExistence type="predicted"/>
<reference evidence="2 3" key="1">
    <citation type="submission" date="2011-10" db="EMBL/GenBank/DDBJ databases">
        <authorList>
            <person name="Genoscope - CEA"/>
        </authorList>
    </citation>
    <scope>NUCLEOTIDE SEQUENCE [LARGE SCALE GENOMIC DNA]</scope>
    <source>
        <strain evidence="2 3">RCC 1105</strain>
    </source>
</reference>
<feature type="compositionally biased region" description="Acidic residues" evidence="1">
    <location>
        <begin position="221"/>
        <end position="233"/>
    </location>
</feature>
<feature type="compositionally biased region" description="Basic and acidic residues" evidence="1">
    <location>
        <begin position="192"/>
        <end position="215"/>
    </location>
</feature>
<feature type="region of interest" description="Disordered" evidence="1">
    <location>
        <begin position="606"/>
        <end position="641"/>
    </location>
</feature>
<feature type="compositionally biased region" description="Basic and acidic residues" evidence="1">
    <location>
        <begin position="624"/>
        <end position="641"/>
    </location>
</feature>
<dbReference type="Proteomes" id="UP000198341">
    <property type="component" value="Chromosome 6"/>
</dbReference>
<dbReference type="OrthoDB" id="497320at2759"/>
<feature type="compositionally biased region" description="Acidic residues" evidence="1">
    <location>
        <begin position="257"/>
        <end position="278"/>
    </location>
</feature>
<dbReference type="EMBL" id="FO082273">
    <property type="protein sequence ID" value="CCO16983.1"/>
    <property type="molecule type" value="Genomic_DNA"/>
</dbReference>